<dbReference type="EMBL" id="JBGNUJ010000003">
    <property type="protein sequence ID" value="KAL3962937.1"/>
    <property type="molecule type" value="Genomic_DNA"/>
</dbReference>
<reference evidence="1" key="1">
    <citation type="submission" date="2024-12" db="EMBL/GenBank/DDBJ databases">
        <title>Comparative genomics and development of molecular markers within Purpureocillium lilacinum and among Purpureocillium species.</title>
        <authorList>
            <person name="Yeh Z.-Y."/>
            <person name="Ni N.-T."/>
            <person name="Lo P.-H."/>
            <person name="Mushyakhwo K."/>
            <person name="Lin C.-F."/>
            <person name="Nai Y.-S."/>
        </authorList>
    </citation>
    <scope>NUCLEOTIDE SEQUENCE</scope>
    <source>
        <strain evidence="1">NCHU-NPUST-175</strain>
    </source>
</reference>
<gene>
    <name evidence="1" type="ORF">ACCO45_004460</name>
</gene>
<comment type="caution">
    <text evidence="1">The sequence shown here is derived from an EMBL/GenBank/DDBJ whole genome shotgun (WGS) entry which is preliminary data.</text>
</comment>
<evidence type="ECO:0000313" key="2">
    <source>
        <dbReference type="Proteomes" id="UP001638806"/>
    </source>
</evidence>
<proteinExistence type="predicted"/>
<evidence type="ECO:0000313" key="1">
    <source>
        <dbReference type="EMBL" id="KAL3962937.1"/>
    </source>
</evidence>
<dbReference type="Proteomes" id="UP001638806">
    <property type="component" value="Unassembled WGS sequence"/>
</dbReference>
<name>A0ACC4E3T0_PURLI</name>
<sequence length="417" mass="45116">MAPVTLESQVFWAPPAAKCATLGKQMNRTQVQRPESSSQQCLLVTTSPTTDVSSDMQSSSNYAPLGRPKVLAEPMESSSVTIPTPQDLHNKQPSAPTRSSSADSPPKEEVLRGPACGSLPPSAYQPADIAAPQRSMVHEISGMSEPSGQIVSSLAEQNNEFDGCGDYCADNESRYPVDPLLEPQDSLLPQMVDGDIAMHDGCESAEQSRPCQLGNASDVCTGHSRPDGVGDENGTSEQDPQKHGGSRFAAITTRRSSSGSTAAFPATHTTPLERHRVPQRLSSPGTSHSSPEADDIGMIGAKFEEWPLQNASLKRVIVRGVATFQLQFEWPPHTGHTRQNAITRKVNRTLTKSLSSQQRRIASTKARFTPEEDDLLVKLKGEGTLPWSEIHRQFNAAFPGRSRGSLQVHYSTVLKGR</sequence>
<keyword evidence="2" id="KW-1185">Reference proteome</keyword>
<organism evidence="1 2">
    <name type="scientific">Purpureocillium lilacinum</name>
    <name type="common">Paecilomyces lilacinus</name>
    <dbReference type="NCBI Taxonomy" id="33203"/>
    <lineage>
        <taxon>Eukaryota</taxon>
        <taxon>Fungi</taxon>
        <taxon>Dikarya</taxon>
        <taxon>Ascomycota</taxon>
        <taxon>Pezizomycotina</taxon>
        <taxon>Sordariomycetes</taxon>
        <taxon>Hypocreomycetidae</taxon>
        <taxon>Hypocreales</taxon>
        <taxon>Ophiocordycipitaceae</taxon>
        <taxon>Purpureocillium</taxon>
    </lineage>
</organism>
<protein>
    <submittedName>
        <fullName evidence="1">Uncharacterized protein</fullName>
    </submittedName>
</protein>
<accession>A0ACC4E3T0</accession>